<dbReference type="InterPro" id="IPR005186">
    <property type="entry name" value="FlaG"/>
</dbReference>
<dbReference type="EMBL" id="DMAI01000247">
    <property type="protein sequence ID" value="HAE48812.1"/>
    <property type="molecule type" value="Genomic_DNA"/>
</dbReference>
<dbReference type="InterPro" id="IPR035924">
    <property type="entry name" value="FlaG-like_sf"/>
</dbReference>
<comment type="caution">
    <text evidence="2">The sequence shown here is derived from an EMBL/GenBank/DDBJ whole genome shotgun (WGS) entry which is preliminary data.</text>
</comment>
<accession>A0A3B9ILS2</accession>
<evidence type="ECO:0000313" key="2">
    <source>
        <dbReference type="EMBL" id="HAE48812.1"/>
    </source>
</evidence>
<organism evidence="2 3">
    <name type="scientific">Tistrella mobilis</name>
    <dbReference type="NCBI Taxonomy" id="171437"/>
    <lineage>
        <taxon>Bacteria</taxon>
        <taxon>Pseudomonadati</taxon>
        <taxon>Pseudomonadota</taxon>
        <taxon>Alphaproteobacteria</taxon>
        <taxon>Geminicoccales</taxon>
        <taxon>Geminicoccaceae</taxon>
        <taxon>Tistrella</taxon>
    </lineage>
</organism>
<evidence type="ECO:0000313" key="3">
    <source>
        <dbReference type="Proteomes" id="UP000257706"/>
    </source>
</evidence>
<name>A0A3B9ILS2_9PROT</name>
<reference evidence="2 3" key="1">
    <citation type="journal article" date="2018" name="Nat. Biotechnol.">
        <title>A standardized bacterial taxonomy based on genome phylogeny substantially revises the tree of life.</title>
        <authorList>
            <person name="Parks D.H."/>
            <person name="Chuvochina M."/>
            <person name="Waite D.W."/>
            <person name="Rinke C."/>
            <person name="Skarshewski A."/>
            <person name="Chaumeil P.A."/>
            <person name="Hugenholtz P."/>
        </authorList>
    </citation>
    <scope>NUCLEOTIDE SEQUENCE [LARGE SCALE GENOMIC DNA]</scope>
    <source>
        <strain evidence="2">UBA8739</strain>
    </source>
</reference>
<feature type="region of interest" description="Disordered" evidence="1">
    <location>
        <begin position="1"/>
        <end position="39"/>
    </location>
</feature>
<dbReference type="Pfam" id="PF03646">
    <property type="entry name" value="FlaG"/>
    <property type="match status" value="1"/>
</dbReference>
<dbReference type="Proteomes" id="UP000257706">
    <property type="component" value="Unassembled WGS sequence"/>
</dbReference>
<dbReference type="SUPFAM" id="SSF160214">
    <property type="entry name" value="FlaG-like"/>
    <property type="match status" value="1"/>
</dbReference>
<feature type="compositionally biased region" description="Polar residues" evidence="1">
    <location>
        <begin position="11"/>
        <end position="20"/>
    </location>
</feature>
<evidence type="ECO:0000256" key="1">
    <source>
        <dbReference type="SAM" id="MobiDB-lite"/>
    </source>
</evidence>
<gene>
    <name evidence="2" type="ORF">DCK97_15460</name>
</gene>
<proteinExistence type="predicted"/>
<sequence length="144" mass="15021">MEGTMDIASVRGSSYVQTVTDRPATNARSGSGGGGESAAAAGYARAATIEPFRRVDLTQTEDQSSGNKAAEALAKALREQGIDLGGMASQVKLALDIDTNTGDVVGRIVDRNTGEVVEQLPPEKTLRMIAALREMVGAVVDRTL</sequence>
<evidence type="ECO:0008006" key="4">
    <source>
        <dbReference type="Google" id="ProtNLM"/>
    </source>
</evidence>
<dbReference type="Gene3D" id="3.30.160.170">
    <property type="entry name" value="FlaG-like"/>
    <property type="match status" value="1"/>
</dbReference>
<protein>
    <recommendedName>
        <fullName evidence="4">Flagellar protein FlaG</fullName>
    </recommendedName>
</protein>
<dbReference type="AlphaFoldDB" id="A0A3B9ILS2"/>